<reference evidence="3 4" key="1">
    <citation type="submission" date="2016-12" db="EMBL/GenBank/DDBJ databases">
        <title>The new phylogeny of genus Mycobacterium.</title>
        <authorList>
            <person name="Tortoli E."/>
            <person name="Trovato A."/>
            <person name="Cirillo D.M."/>
        </authorList>
    </citation>
    <scope>NUCLEOTIDE SEQUENCE [LARGE SCALE GENOMIC DNA]</scope>
    <source>
        <strain evidence="3 4">DSM 45130</strain>
    </source>
</reference>
<keyword evidence="1" id="KW-0175">Coiled coil</keyword>
<feature type="region of interest" description="Disordered" evidence="2">
    <location>
        <begin position="626"/>
        <end position="657"/>
    </location>
</feature>
<feature type="compositionally biased region" description="Basic and acidic residues" evidence="2">
    <location>
        <begin position="636"/>
        <end position="657"/>
    </location>
</feature>
<feature type="coiled-coil region" evidence="1">
    <location>
        <begin position="212"/>
        <end position="264"/>
    </location>
</feature>
<sequence>MFAEKVWETRTMNRRNTPEFARAIRAAFESLEISQAEFRRRGGPTDTTLRKIMDDQELVGIAPRTLSMLDAGFGWPPGAAANVLSGGVPPAPQRSVPTAPTADPLGRSVREQAALANLADRVADPDVLFELALKSGQISPEDYEKVRATFDEFTIGQLPTVFPLLSREGQLQVAQLAVRLRQHELLHRMLTGQDEQPEPGAAADSTASGLTLDQANAEIEQLRAEIEPSTNNAFLRRLAAAKALESAREALDVIEREASREESQQFADTAGIDPYFVEEWTTRLSVTNDAVQRIAQAAATEDGIDSRGLNKALSRIDDLLHAGHELAQEVRDKDIHATAPQLRDLPPVLAVGSDYLSGLDDFLTAFDVPEALDYTKRVVGARRAEIKHVQDEFAEAHRVLYECGLTSEPPSSSSSEGTESAAGAAKPEWLEAFDARMDAVFQRSASIHPFVDLQDDLVELRRAFATTIYISATQTAYVAAVKQLLVRQLDRLRLLPQRPDVTPEQLEQATRQIHWIDRAELLANDPAAHRLVAVDDQLDGYLRRVDELAPGAGLCAELSSRRAQIPDRESPAGMAAYLTLAEEVLQRAVAQLDARRESEEAAALIVEIEDFVAHNFTRARVGVGSSDEAESAAAGLREHRERLREVQDGDHGAEQPG</sequence>
<evidence type="ECO:0000313" key="4">
    <source>
        <dbReference type="Proteomes" id="UP000192801"/>
    </source>
</evidence>
<evidence type="ECO:0000256" key="1">
    <source>
        <dbReference type="SAM" id="Coils"/>
    </source>
</evidence>
<gene>
    <name evidence="3" type="ORF">BST26_19495</name>
</gene>
<dbReference type="Proteomes" id="UP000192801">
    <property type="component" value="Unassembled WGS sequence"/>
</dbReference>
<organism evidence="3 4">
    <name type="scientific">Mycolicibacterium insubricum</name>
    <dbReference type="NCBI Taxonomy" id="444597"/>
    <lineage>
        <taxon>Bacteria</taxon>
        <taxon>Bacillati</taxon>
        <taxon>Actinomycetota</taxon>
        <taxon>Actinomycetes</taxon>
        <taxon>Mycobacteriales</taxon>
        <taxon>Mycobacteriaceae</taxon>
        <taxon>Mycolicibacterium</taxon>
    </lineage>
</organism>
<accession>A0A1X0CXS4</accession>
<name>A0A1X0CXS4_9MYCO</name>
<dbReference type="EMBL" id="MVHS01000070">
    <property type="protein sequence ID" value="ORA64893.1"/>
    <property type="molecule type" value="Genomic_DNA"/>
</dbReference>
<keyword evidence="4" id="KW-1185">Reference proteome</keyword>
<protein>
    <submittedName>
        <fullName evidence="3">Uncharacterized protein</fullName>
    </submittedName>
</protein>
<evidence type="ECO:0000256" key="2">
    <source>
        <dbReference type="SAM" id="MobiDB-lite"/>
    </source>
</evidence>
<evidence type="ECO:0000313" key="3">
    <source>
        <dbReference type="EMBL" id="ORA64893.1"/>
    </source>
</evidence>
<dbReference type="STRING" id="444597.BST26_19495"/>
<comment type="caution">
    <text evidence="3">The sequence shown here is derived from an EMBL/GenBank/DDBJ whole genome shotgun (WGS) entry which is preliminary data.</text>
</comment>
<dbReference type="AlphaFoldDB" id="A0A1X0CXS4"/>
<proteinExistence type="predicted"/>